<dbReference type="InterPro" id="IPR000310">
    <property type="entry name" value="Orn/Lys/Arg_deCO2ase_major_dom"/>
</dbReference>
<dbReference type="PANTHER" id="PTHR43277">
    <property type="entry name" value="ARGININE DECARBOXYLASE"/>
    <property type="match status" value="1"/>
</dbReference>
<evidence type="ECO:0000259" key="6">
    <source>
        <dbReference type="Pfam" id="PF01276"/>
    </source>
</evidence>
<evidence type="ECO:0000313" key="9">
    <source>
        <dbReference type="Proteomes" id="UP000215301"/>
    </source>
</evidence>
<dbReference type="RefSeq" id="WP_094045331.1">
    <property type="nucleotide sequence ID" value="NZ_JBAIYZ010000046.1"/>
</dbReference>
<dbReference type="InterPro" id="IPR015424">
    <property type="entry name" value="PyrdxlP-dep_Trfase"/>
</dbReference>
<comment type="similarity">
    <text evidence="2">Belongs to the Orn/Lys/Arg decarboxylase class-I family.</text>
</comment>
<evidence type="ECO:0000256" key="1">
    <source>
        <dbReference type="ARBA" id="ARBA00001933"/>
    </source>
</evidence>
<evidence type="ECO:0000259" key="7">
    <source>
        <dbReference type="Pfam" id="PF03711"/>
    </source>
</evidence>
<dbReference type="Gene3D" id="3.90.100.10">
    <property type="entry name" value="Orn/Lys/Arg decarboxylase, C-terminal domain"/>
    <property type="match status" value="1"/>
</dbReference>
<dbReference type="Pfam" id="PF03711">
    <property type="entry name" value="OKR_DC_1_C"/>
    <property type="match status" value="1"/>
</dbReference>
<comment type="caution">
    <text evidence="8">The sequence shown here is derived from an EMBL/GenBank/DDBJ whole genome shotgun (WGS) entry which is preliminary data.</text>
</comment>
<evidence type="ECO:0000313" key="8">
    <source>
        <dbReference type="EMBL" id="OXT07291.1"/>
    </source>
</evidence>
<feature type="domain" description="Orn/Lys/Arg decarboxylases family 1 pyridoxal-P attachment site" evidence="6">
    <location>
        <begin position="6"/>
        <end position="365"/>
    </location>
</feature>
<name>A0A231VH24_THETR</name>
<dbReference type="InterPro" id="IPR036633">
    <property type="entry name" value="Prn/Lys/Arg_de-COase_C_sf"/>
</dbReference>
<dbReference type="AlphaFoldDB" id="A0A231VH24"/>
<accession>A0A231VH24</accession>
<evidence type="ECO:0000256" key="3">
    <source>
        <dbReference type="ARBA" id="ARBA00022793"/>
    </source>
</evidence>
<evidence type="ECO:0000256" key="2">
    <source>
        <dbReference type="ARBA" id="ARBA00010671"/>
    </source>
</evidence>
<dbReference type="CDD" id="cd00615">
    <property type="entry name" value="Orn_deC_like"/>
    <property type="match status" value="1"/>
</dbReference>
<dbReference type="Pfam" id="PF01276">
    <property type="entry name" value="OKR_DC_1"/>
    <property type="match status" value="1"/>
</dbReference>
<dbReference type="SUPFAM" id="SSF53383">
    <property type="entry name" value="PLP-dependent transferases"/>
    <property type="match status" value="1"/>
</dbReference>
<dbReference type="GO" id="GO:0016831">
    <property type="term" value="F:carboxy-lyase activity"/>
    <property type="evidence" value="ECO:0007669"/>
    <property type="project" value="UniProtKB-KW"/>
</dbReference>
<comment type="cofactor">
    <cofactor evidence="1">
        <name>pyridoxal 5'-phosphate</name>
        <dbReference type="ChEBI" id="CHEBI:597326"/>
    </cofactor>
</comment>
<keyword evidence="3" id="KW-0210">Decarboxylase</keyword>
<keyword evidence="5" id="KW-0456">Lyase</keyword>
<sequence>MKLSAPLYEALLKYVEDGTMPYHMPGHKEGRIIPRKYIENLAKIDLTEVPGTDNLHDPQGPILEAEKLAAKAFGAKMSFFLVNGTTCGIYAAMSAVLNDGDAVLIQRNSHKSVYNGLILTGATPVYLNPLMDYEDGIAMGVSIDELEGLLKDNKDIKAVLITYPNYYGFCMDIKRIVDLVHKYNKILIVDEAHGAHFAFSDRLPLPASKAGADIVVESIHKTLPAFTQSSILHVNTDRVDADRLKFYLSLYQSTSPSYILMTSIDLARDFMEREGKDRLDKCVNLSIDARNKLNAIEGVKCIGDDVVGKYGINDYDTTKLPISIKGLGISGSEAERILRENFNIQMEMSDLYNILAIMTVADDEKEFDKLVKSIEGLLKYKKNQEIRLIEYYPDVPEMKMKPSEAVKKPYTLLKIDDAVDSVSLDYVIPYPPGVPLVCPGEIIKKDMVQYIKLLYNIGIKIVGIDNLNIRVFK</sequence>
<keyword evidence="4" id="KW-0663">Pyridoxal phosphate</keyword>
<dbReference type="InterPro" id="IPR052357">
    <property type="entry name" value="Orn_Lys_Arg_decarboxylase-I"/>
</dbReference>
<dbReference type="EMBL" id="NKHD01000022">
    <property type="protein sequence ID" value="OXT07291.1"/>
    <property type="molecule type" value="Genomic_DNA"/>
</dbReference>
<organism evidence="8 9">
    <name type="scientific">Thermoanaerobacterium thermosaccharolyticum</name>
    <name type="common">Clostridium thermosaccharolyticum</name>
    <dbReference type="NCBI Taxonomy" id="1517"/>
    <lineage>
        <taxon>Bacteria</taxon>
        <taxon>Bacillati</taxon>
        <taxon>Bacillota</taxon>
        <taxon>Clostridia</taxon>
        <taxon>Thermoanaerobacterales</taxon>
        <taxon>Thermoanaerobacteraceae</taxon>
        <taxon>Thermoanaerobacterium</taxon>
    </lineage>
</organism>
<dbReference type="InterPro" id="IPR015421">
    <property type="entry name" value="PyrdxlP-dep_Trfase_major"/>
</dbReference>
<dbReference type="InterPro" id="IPR008286">
    <property type="entry name" value="Prn/Lys/Arg_de-COase_C"/>
</dbReference>
<dbReference type="Proteomes" id="UP000215301">
    <property type="component" value="Unassembled WGS sequence"/>
</dbReference>
<dbReference type="Gene3D" id="3.40.640.10">
    <property type="entry name" value="Type I PLP-dependent aspartate aminotransferase-like (Major domain)"/>
    <property type="match status" value="1"/>
</dbReference>
<dbReference type="PANTHER" id="PTHR43277:SF4">
    <property type="entry name" value="ARGININE DECARBOXYLASE"/>
    <property type="match status" value="1"/>
</dbReference>
<reference evidence="8 9" key="1">
    <citation type="submission" date="2017-06" db="EMBL/GenBank/DDBJ databases">
        <title>Isolation and characterization of a thermophilic and butanogenic Thermoanaerobacterium thermosaccharolyticum M5 capable of efficient degradation of hemicellulose.</title>
        <authorList>
            <person name="Xin F."/>
            <person name="Jiang Y."/>
        </authorList>
    </citation>
    <scope>NUCLEOTIDE SEQUENCE [LARGE SCALE GENOMIC DNA]</scope>
    <source>
        <strain evidence="8 9">M5</strain>
    </source>
</reference>
<dbReference type="SUPFAM" id="SSF55904">
    <property type="entry name" value="Ornithine decarboxylase C-terminal domain"/>
    <property type="match status" value="1"/>
</dbReference>
<evidence type="ECO:0000256" key="5">
    <source>
        <dbReference type="ARBA" id="ARBA00023239"/>
    </source>
</evidence>
<evidence type="ECO:0000256" key="4">
    <source>
        <dbReference type="ARBA" id="ARBA00022898"/>
    </source>
</evidence>
<gene>
    <name evidence="8" type="ORF">CE561_07940</name>
</gene>
<protein>
    <submittedName>
        <fullName evidence="8">Ornithine decarboxylase</fullName>
    </submittedName>
</protein>
<feature type="domain" description="Orn/Lys/Arg decarboxylase C-terminal" evidence="7">
    <location>
        <begin position="385"/>
        <end position="460"/>
    </location>
</feature>
<proteinExistence type="inferred from homology"/>